<evidence type="ECO:0000256" key="5">
    <source>
        <dbReference type="SAM" id="MobiDB-lite"/>
    </source>
</evidence>
<dbReference type="InterPro" id="IPR027417">
    <property type="entry name" value="P-loop_NTPase"/>
</dbReference>
<evidence type="ECO:0000256" key="4">
    <source>
        <dbReference type="ARBA" id="ARBA00023134"/>
    </source>
</evidence>
<dbReference type="OrthoDB" id="446468at2759"/>
<dbReference type="GO" id="GO:0005525">
    <property type="term" value="F:GTP binding"/>
    <property type="evidence" value="ECO:0007669"/>
    <property type="project" value="UniProtKB-KW"/>
</dbReference>
<organism evidence="8 9">
    <name type="scientific">Symbiodinium necroappetens</name>
    <dbReference type="NCBI Taxonomy" id="1628268"/>
    <lineage>
        <taxon>Eukaryota</taxon>
        <taxon>Sar</taxon>
        <taxon>Alveolata</taxon>
        <taxon>Dinophyceae</taxon>
        <taxon>Suessiales</taxon>
        <taxon>Symbiodiniaceae</taxon>
        <taxon>Symbiodinium</taxon>
    </lineage>
</organism>
<proteinExistence type="predicted"/>
<feature type="transmembrane region" description="Helical" evidence="6">
    <location>
        <begin position="299"/>
        <end position="320"/>
    </location>
</feature>
<evidence type="ECO:0000256" key="6">
    <source>
        <dbReference type="SAM" id="Phobius"/>
    </source>
</evidence>
<comment type="caution">
    <text evidence="8">The sequence shown here is derived from an EMBL/GenBank/DDBJ whole genome shotgun (WGS) entry which is preliminary data.</text>
</comment>
<feature type="transmembrane region" description="Helical" evidence="6">
    <location>
        <begin position="127"/>
        <end position="146"/>
    </location>
</feature>
<keyword evidence="9" id="KW-1185">Reference proteome</keyword>
<dbReference type="PANTHER" id="PTHR11649">
    <property type="entry name" value="MSS1/TRME-RELATED GTP-BINDING PROTEIN"/>
    <property type="match status" value="1"/>
</dbReference>
<reference evidence="8" key="1">
    <citation type="submission" date="2021-02" db="EMBL/GenBank/DDBJ databases">
        <authorList>
            <person name="Dougan E. K."/>
            <person name="Rhodes N."/>
            <person name="Thang M."/>
            <person name="Chan C."/>
        </authorList>
    </citation>
    <scope>NUCLEOTIDE SEQUENCE</scope>
</reference>
<feature type="transmembrane region" description="Helical" evidence="6">
    <location>
        <begin position="335"/>
        <end position="354"/>
    </location>
</feature>
<dbReference type="InterPro" id="IPR030393">
    <property type="entry name" value="G_ENGB_dom"/>
</dbReference>
<dbReference type="Pfam" id="PF01926">
    <property type="entry name" value="MMR_HSR1"/>
    <property type="match status" value="1"/>
</dbReference>
<keyword evidence="6" id="KW-1133">Transmembrane helix</keyword>
<dbReference type="PANTHER" id="PTHR11649:SF13">
    <property type="entry name" value="ENGB-TYPE G DOMAIN-CONTAINING PROTEIN"/>
    <property type="match status" value="1"/>
</dbReference>
<evidence type="ECO:0000256" key="2">
    <source>
        <dbReference type="ARBA" id="ARBA00022741"/>
    </source>
</evidence>
<accession>A0A812UFH5</accession>
<feature type="transmembrane region" description="Helical" evidence="6">
    <location>
        <begin position="227"/>
        <end position="248"/>
    </location>
</feature>
<dbReference type="Proteomes" id="UP000601435">
    <property type="component" value="Unassembled WGS sequence"/>
</dbReference>
<evidence type="ECO:0000313" key="8">
    <source>
        <dbReference type="EMBL" id="CAE7566001.1"/>
    </source>
</evidence>
<dbReference type="SUPFAM" id="SSF52540">
    <property type="entry name" value="P-loop containing nucleoside triphosphate hydrolases"/>
    <property type="match status" value="1"/>
</dbReference>
<keyword evidence="1" id="KW-0479">Metal-binding</keyword>
<feature type="region of interest" description="Disordered" evidence="5">
    <location>
        <begin position="760"/>
        <end position="779"/>
    </location>
</feature>
<feature type="transmembrane region" description="Helical" evidence="6">
    <location>
        <begin position="268"/>
        <end position="287"/>
    </location>
</feature>
<keyword evidence="2" id="KW-0547">Nucleotide-binding</keyword>
<gene>
    <name evidence="8" type="primary">engB</name>
    <name evidence="8" type="ORF">SNEC2469_LOCUS16463</name>
</gene>
<keyword evidence="3" id="KW-0460">Magnesium</keyword>
<evidence type="ECO:0000256" key="1">
    <source>
        <dbReference type="ARBA" id="ARBA00022723"/>
    </source>
</evidence>
<dbReference type="Gene3D" id="3.40.50.300">
    <property type="entry name" value="P-loop containing nucleotide triphosphate hydrolases"/>
    <property type="match status" value="1"/>
</dbReference>
<evidence type="ECO:0000259" key="7">
    <source>
        <dbReference type="PROSITE" id="PS51706"/>
    </source>
</evidence>
<dbReference type="GO" id="GO:0046872">
    <property type="term" value="F:metal ion binding"/>
    <property type="evidence" value="ECO:0007669"/>
    <property type="project" value="UniProtKB-KW"/>
</dbReference>
<dbReference type="InterPro" id="IPR025749">
    <property type="entry name" value="Sphingomyelin_synth-like_dom"/>
</dbReference>
<dbReference type="Pfam" id="PF14360">
    <property type="entry name" value="PAP2_C"/>
    <property type="match status" value="1"/>
</dbReference>
<feature type="domain" description="EngB-type G" evidence="7">
    <location>
        <begin position="472"/>
        <end position="664"/>
    </location>
</feature>
<dbReference type="PROSITE" id="PS51706">
    <property type="entry name" value="G_ENGB"/>
    <property type="match status" value="1"/>
</dbReference>
<dbReference type="EMBL" id="CAJNJA010026810">
    <property type="protein sequence ID" value="CAE7566001.1"/>
    <property type="molecule type" value="Genomic_DNA"/>
</dbReference>
<dbReference type="AlphaFoldDB" id="A0A812UFH5"/>
<keyword evidence="6" id="KW-0472">Membrane</keyword>
<dbReference type="InterPro" id="IPR006073">
    <property type="entry name" value="GTP-bd"/>
</dbReference>
<sequence length="989" mass="109183">MAAGCLLEQGVLGGDCPLLSPHTFQVHLSAQTVLHFATTQVAAMSSESAEPSLAQSARDIVLAPILYPKLCLKWCLPPFTCFLCFCCQSVLLHLTTVKFVNLHEQKEPLAQDAGHLALGKADVPMQLLDMISGGVLMCFVAGAVLLRDLRTWSKLFFCNGILFVLKGVFDYVTVLPDSIGMDKCQARLGVAPLKEFERLGKLSGQEFIDAMISLELRGVGGTWPVRYCADMLLSGHTFVMLLYLLAVADLGQRATLLMESPQREICQALIGIFALCCTAADLYLIVINHFHYTVDVVMAIVMTFLLYTNAGMAVVVQWYASEHGEGSRNTEDNGMVWVPTAMFPFCCFGGYYKVKKLQSKEVLQRQAADGSAAWERLAGPGPEAKDYGTMQAPQEKTEAWNDEPKMVNRWNTLIRLVAKRRRMQDVFQVYDAMRALWVRADHGTTEFIARAAVATVDLSGLVDSFHTMPPARYPEVVFVGWSNVGKSSLINSLLHRTAVAPVSTMPGKTTQFHFYTINEHNAAFPKMTLVDVPGIGEAMADEVQTRHWRRTLDLYLKERGPTLRQVFHLISCEVLLRRQRPSPLDISVMEMCLHHRSKFNLDYTLVITKIDLIRSKKDAETVYENLCKVVRRLRLGSAKIVPASVRSTTGRVLLWKRLWRSVDPENSTHSSQDLSALRQEVERLVEAKDAEALIARAKEESGDGWECIVRGILALGRLHDAWQIIQAGPQRAQGLEEHETAEDAEEDMEMLKEGLLEAAEAGEEAEKDQDDEDAPEVSEDEAGDFFAIPEDLESEQMAAMQERAALAVGEAALAPKSEGGEPLLAPRDPALAEEVAMLLSKEHRGAAAELLMEQVVAIARLESLDSGPGQFPRSFGKLEALLKQAKEDAIFTPWSADRWNRLLRVVGSQANLNAVERVLDYMSQFQVTGDQETDAVMAELVVSSVDLGGQAPGPSELDPEPGSAPKVLFLGGRSFSSRKGGCHGGLQIH</sequence>
<name>A0A812UFH5_9DINO</name>
<evidence type="ECO:0000256" key="3">
    <source>
        <dbReference type="ARBA" id="ARBA00022842"/>
    </source>
</evidence>
<keyword evidence="6" id="KW-0812">Transmembrane</keyword>
<evidence type="ECO:0000313" key="9">
    <source>
        <dbReference type="Proteomes" id="UP000601435"/>
    </source>
</evidence>
<keyword evidence="4" id="KW-0342">GTP-binding</keyword>
<protein>
    <submittedName>
        <fullName evidence="8">EngB protein</fullName>
    </submittedName>
</protein>